<feature type="transmembrane region" description="Helical" evidence="1">
    <location>
        <begin position="197"/>
        <end position="216"/>
    </location>
</feature>
<name>A0ABD5V4I9_9EURY</name>
<dbReference type="EMBL" id="JBHSXQ010000003">
    <property type="protein sequence ID" value="MFC6905741.1"/>
    <property type="molecule type" value="Genomic_DNA"/>
</dbReference>
<organism evidence="3 4">
    <name type="scientific">Halalkalicoccus tibetensis</name>
    <dbReference type="NCBI Taxonomy" id="175632"/>
    <lineage>
        <taxon>Archaea</taxon>
        <taxon>Methanobacteriati</taxon>
        <taxon>Methanobacteriota</taxon>
        <taxon>Stenosarchaea group</taxon>
        <taxon>Halobacteria</taxon>
        <taxon>Halobacteriales</taxon>
        <taxon>Halococcaceae</taxon>
        <taxon>Halalkalicoccus</taxon>
    </lineage>
</organism>
<feature type="transmembrane region" description="Helical" evidence="1">
    <location>
        <begin position="108"/>
        <end position="130"/>
    </location>
</feature>
<feature type="transmembrane region" description="Helical" evidence="1">
    <location>
        <begin position="165"/>
        <end position="185"/>
    </location>
</feature>
<feature type="transmembrane region" description="Helical" evidence="1">
    <location>
        <begin position="413"/>
        <end position="443"/>
    </location>
</feature>
<comment type="caution">
    <text evidence="3">The sequence shown here is derived from an EMBL/GenBank/DDBJ whole genome shotgun (WGS) entry which is preliminary data.</text>
</comment>
<protein>
    <submittedName>
        <fullName evidence="3">Tripartite tricarboxylate transporter permease</fullName>
    </submittedName>
</protein>
<dbReference type="Pfam" id="PF01970">
    <property type="entry name" value="TctA"/>
    <property type="match status" value="1"/>
</dbReference>
<gene>
    <name evidence="3" type="ORF">ACFQGH_11100</name>
</gene>
<dbReference type="Proteomes" id="UP001596312">
    <property type="component" value="Unassembled WGS sequence"/>
</dbReference>
<keyword evidence="1" id="KW-0472">Membrane</keyword>
<dbReference type="PANTHER" id="PTHR35342:SF5">
    <property type="entry name" value="TRICARBOXYLIC TRANSPORT PROTEIN"/>
    <property type="match status" value="1"/>
</dbReference>
<sequence>MVVESVSEAASVLFSWPTMGWVILGLLLGIVAGALPGIGSALGMAIVLPLTLPLSPTNALVLLVGMYSGSMYGGSIPAILVNVPGTGGSAATTLDGYPMSQKGEAVEALSLAATASAIAGFFSVATLLLLSPIIIEVVLAFGSPEYFLMAILGIAMITVVVRGSLIKGLTAGAFGLMITAIGIAPNSPEERYTFGSLALYDGIDFIAALIGVFAIAEMIKLAAQEGGIADKSIDMTGDLLSGVKTVLNHPVATVKYGYMGMFIGSIPGAGATVANFFAYGEAVRSSKDQESFGAGNPLGVLATEASNNGTIGGSLIPTLSFGIPGSGASAVLLGALLMHGINPGPDLFDAELATTYTFLLALLIGNVLILLGGIFLVTRLGVLTQINTHVIIPVVVVLSIMGGYALETNWFDVWVVLLLGVIGYFMVQHDYSIIALLLGVILGEIAEENLLRSLQLSEGSYAIFVTRPISVLLVIMTLVILLGPFISPKIKSYLDSR</sequence>
<feature type="transmembrane region" description="Helical" evidence="1">
    <location>
        <begin position="390"/>
        <end position="407"/>
    </location>
</feature>
<accession>A0ABD5V4I9</accession>
<feature type="transmembrane region" description="Helical" evidence="1">
    <location>
        <begin position="256"/>
        <end position="279"/>
    </location>
</feature>
<feature type="transmembrane region" description="Helical" evidence="1">
    <location>
        <begin position="464"/>
        <end position="486"/>
    </location>
</feature>
<feature type="transmembrane region" description="Helical" evidence="1">
    <location>
        <begin position="353"/>
        <end position="378"/>
    </location>
</feature>
<feature type="transmembrane region" description="Helical" evidence="1">
    <location>
        <begin position="20"/>
        <end position="48"/>
    </location>
</feature>
<dbReference type="AlphaFoldDB" id="A0ABD5V4I9"/>
<dbReference type="PANTHER" id="PTHR35342">
    <property type="entry name" value="TRICARBOXYLIC TRANSPORT PROTEIN"/>
    <property type="match status" value="1"/>
</dbReference>
<feature type="transmembrane region" description="Helical" evidence="1">
    <location>
        <begin position="321"/>
        <end position="341"/>
    </location>
</feature>
<dbReference type="RefSeq" id="WP_340604268.1">
    <property type="nucleotide sequence ID" value="NZ_JBBMXV010000003.1"/>
</dbReference>
<keyword evidence="1" id="KW-0812">Transmembrane</keyword>
<evidence type="ECO:0000313" key="3">
    <source>
        <dbReference type="EMBL" id="MFC6905741.1"/>
    </source>
</evidence>
<evidence type="ECO:0000259" key="2">
    <source>
        <dbReference type="Pfam" id="PF01970"/>
    </source>
</evidence>
<feature type="transmembrane region" description="Helical" evidence="1">
    <location>
        <begin position="137"/>
        <end position="159"/>
    </location>
</feature>
<reference evidence="3 4" key="1">
    <citation type="journal article" date="2019" name="Int. J. Syst. Evol. Microbiol.">
        <title>The Global Catalogue of Microorganisms (GCM) 10K type strain sequencing project: providing services to taxonomists for standard genome sequencing and annotation.</title>
        <authorList>
            <consortium name="The Broad Institute Genomics Platform"/>
            <consortium name="The Broad Institute Genome Sequencing Center for Infectious Disease"/>
            <person name="Wu L."/>
            <person name="Ma J."/>
        </authorList>
    </citation>
    <scope>NUCLEOTIDE SEQUENCE [LARGE SCALE GENOMIC DNA]</scope>
    <source>
        <strain evidence="3 4">CGMCC 1.3240</strain>
    </source>
</reference>
<evidence type="ECO:0000313" key="4">
    <source>
        <dbReference type="Proteomes" id="UP001596312"/>
    </source>
</evidence>
<feature type="domain" description="DUF112" evidence="2">
    <location>
        <begin position="20"/>
        <end position="438"/>
    </location>
</feature>
<keyword evidence="4" id="KW-1185">Reference proteome</keyword>
<proteinExistence type="predicted"/>
<evidence type="ECO:0000256" key="1">
    <source>
        <dbReference type="SAM" id="Phobius"/>
    </source>
</evidence>
<keyword evidence="1" id="KW-1133">Transmembrane helix</keyword>
<dbReference type="InterPro" id="IPR002823">
    <property type="entry name" value="DUF112_TM"/>
</dbReference>